<dbReference type="EMBL" id="DRND01000182">
    <property type="protein sequence ID" value="HFC46670.1"/>
    <property type="molecule type" value="Genomic_DNA"/>
</dbReference>
<organism evidence="2">
    <name type="scientific">Dissulfuribacter thermophilus</name>
    <dbReference type="NCBI Taxonomy" id="1156395"/>
    <lineage>
        <taxon>Bacteria</taxon>
        <taxon>Pseudomonadati</taxon>
        <taxon>Thermodesulfobacteriota</taxon>
        <taxon>Dissulfuribacteria</taxon>
        <taxon>Dissulfuribacterales</taxon>
        <taxon>Dissulfuribacteraceae</taxon>
        <taxon>Dissulfuribacter</taxon>
    </lineage>
</organism>
<dbReference type="InterPro" id="IPR028098">
    <property type="entry name" value="Glyco_trans_4-like_N"/>
</dbReference>
<dbReference type="Pfam" id="PF13439">
    <property type="entry name" value="Glyco_transf_4"/>
    <property type="match status" value="1"/>
</dbReference>
<proteinExistence type="predicted"/>
<name>A0A7V2SVI3_9BACT</name>
<dbReference type="AlphaFoldDB" id="A0A7V2SVI3"/>
<dbReference type="GO" id="GO:0016757">
    <property type="term" value="F:glycosyltransferase activity"/>
    <property type="evidence" value="ECO:0007669"/>
    <property type="project" value="UniProtKB-ARBA"/>
</dbReference>
<feature type="domain" description="Glycosyltransferase subfamily 4-like N-terminal" evidence="1">
    <location>
        <begin position="34"/>
        <end position="192"/>
    </location>
</feature>
<sequence length="231" mass="25868">MGIGTRSDKHGTIPERQSGTSTDIAFFGFRGGAGGISNVMLNLINTSSSLVRRVDVLLNNPDIPELEMLAPEVRVVRLSKRPEGPSAIWSLKNYMERAHPKVILTNRERANRTLALATLFSHHRPKVVFRVGMPITTALKRRGPIKRFLRQKAITWSYGKADLIIANSKKVAEDVSYVTGISPKKIKVLKNPTISPRIYELSMANCPHRWLREPSDLKVILAIGRLARQKD</sequence>
<protein>
    <recommendedName>
        <fullName evidence="1">Glycosyltransferase subfamily 4-like N-terminal domain-containing protein</fullName>
    </recommendedName>
</protein>
<feature type="non-terminal residue" evidence="2">
    <location>
        <position position="231"/>
    </location>
</feature>
<comment type="caution">
    <text evidence="2">The sequence shown here is derived from an EMBL/GenBank/DDBJ whole genome shotgun (WGS) entry which is preliminary data.</text>
</comment>
<dbReference type="Proteomes" id="UP000885797">
    <property type="component" value="Unassembled WGS sequence"/>
</dbReference>
<accession>A0A7V2SVI3</accession>
<dbReference type="Gene3D" id="3.40.50.2000">
    <property type="entry name" value="Glycogen Phosphorylase B"/>
    <property type="match status" value="2"/>
</dbReference>
<reference evidence="2" key="1">
    <citation type="journal article" date="2020" name="mSystems">
        <title>Genome- and Community-Level Interaction Insights into Carbon Utilization and Element Cycling Functions of Hydrothermarchaeota in Hydrothermal Sediment.</title>
        <authorList>
            <person name="Zhou Z."/>
            <person name="Liu Y."/>
            <person name="Xu W."/>
            <person name="Pan J."/>
            <person name="Luo Z.H."/>
            <person name="Li M."/>
        </authorList>
    </citation>
    <scope>NUCLEOTIDE SEQUENCE [LARGE SCALE GENOMIC DNA]</scope>
    <source>
        <strain evidence="2">HyVt-503</strain>
    </source>
</reference>
<gene>
    <name evidence="2" type="ORF">ENJ63_02180</name>
</gene>
<dbReference type="SUPFAM" id="SSF53756">
    <property type="entry name" value="UDP-Glycosyltransferase/glycogen phosphorylase"/>
    <property type="match status" value="1"/>
</dbReference>
<evidence type="ECO:0000259" key="1">
    <source>
        <dbReference type="Pfam" id="PF13439"/>
    </source>
</evidence>
<evidence type="ECO:0000313" key="2">
    <source>
        <dbReference type="EMBL" id="HFC46670.1"/>
    </source>
</evidence>